<name>A0ABS9UL37_9BACT</name>
<evidence type="ECO:0000313" key="2">
    <source>
        <dbReference type="Proteomes" id="UP001165488"/>
    </source>
</evidence>
<gene>
    <name evidence="1" type="ORF">MM236_05010</name>
</gene>
<keyword evidence="2" id="KW-1185">Reference proteome</keyword>
<accession>A0ABS9UL37</accession>
<organism evidence="1 2">
    <name type="scientific">Belliella calami</name>
    <dbReference type="NCBI Taxonomy" id="2923436"/>
    <lineage>
        <taxon>Bacteria</taxon>
        <taxon>Pseudomonadati</taxon>
        <taxon>Bacteroidota</taxon>
        <taxon>Cytophagia</taxon>
        <taxon>Cytophagales</taxon>
        <taxon>Cyclobacteriaceae</taxon>
        <taxon>Belliella</taxon>
    </lineage>
</organism>
<dbReference type="Proteomes" id="UP001165488">
    <property type="component" value="Unassembled WGS sequence"/>
</dbReference>
<reference evidence="1" key="1">
    <citation type="submission" date="2022-03" db="EMBL/GenBank/DDBJ databases">
        <title>De novo assembled genomes of Belliella spp. (Cyclobacteriaceae) strains.</title>
        <authorList>
            <person name="Szabo A."/>
            <person name="Korponai K."/>
            <person name="Felfoldi T."/>
        </authorList>
    </citation>
    <scope>NUCLEOTIDE SEQUENCE</scope>
    <source>
        <strain evidence="1">DSM 107340</strain>
    </source>
</reference>
<dbReference type="RefSeq" id="WP_241273851.1">
    <property type="nucleotide sequence ID" value="NZ_JAKZGS010000003.1"/>
</dbReference>
<evidence type="ECO:0000313" key="1">
    <source>
        <dbReference type="EMBL" id="MCH7397334.1"/>
    </source>
</evidence>
<sequence>MKKLFVLILLALTSCIKDNCVDYLIENQTENDLNLILFEEGFEFRNTEILSNGVFSELSICESGINSITYEPIDSIQLKVNDIIVKTYYPDSPGKNIYNVDDRDTWLLVVNRKHYQKFVFEITEEDLQ</sequence>
<protein>
    <recommendedName>
        <fullName evidence="3">Lipoprotein</fullName>
    </recommendedName>
</protein>
<dbReference type="PROSITE" id="PS51257">
    <property type="entry name" value="PROKAR_LIPOPROTEIN"/>
    <property type="match status" value="1"/>
</dbReference>
<comment type="caution">
    <text evidence="1">The sequence shown here is derived from an EMBL/GenBank/DDBJ whole genome shotgun (WGS) entry which is preliminary data.</text>
</comment>
<proteinExistence type="predicted"/>
<dbReference type="EMBL" id="JAKZGS010000003">
    <property type="protein sequence ID" value="MCH7397334.1"/>
    <property type="molecule type" value="Genomic_DNA"/>
</dbReference>
<evidence type="ECO:0008006" key="3">
    <source>
        <dbReference type="Google" id="ProtNLM"/>
    </source>
</evidence>